<evidence type="ECO:0000259" key="2">
    <source>
        <dbReference type="PROSITE" id="PS50076"/>
    </source>
</evidence>
<dbReference type="SUPFAM" id="SSF46565">
    <property type="entry name" value="Chaperone J-domain"/>
    <property type="match status" value="1"/>
</dbReference>
<dbReference type="PROSITE" id="PS50076">
    <property type="entry name" value="DNAJ_2"/>
    <property type="match status" value="1"/>
</dbReference>
<evidence type="ECO:0000313" key="3">
    <source>
        <dbReference type="EMBL" id="CAK0881102.1"/>
    </source>
</evidence>
<evidence type="ECO:0000256" key="1">
    <source>
        <dbReference type="SAM" id="MobiDB-lite"/>
    </source>
</evidence>
<feature type="region of interest" description="Disordered" evidence="1">
    <location>
        <begin position="314"/>
        <end position="373"/>
    </location>
</feature>
<name>A0ABN9W8X8_9DINO</name>
<dbReference type="EMBL" id="CAUYUJ010018152">
    <property type="protein sequence ID" value="CAK0881102.1"/>
    <property type="molecule type" value="Genomic_DNA"/>
</dbReference>
<feature type="compositionally biased region" description="Low complexity" evidence="1">
    <location>
        <begin position="319"/>
        <end position="339"/>
    </location>
</feature>
<dbReference type="SMART" id="SM00271">
    <property type="entry name" value="DnaJ"/>
    <property type="match status" value="1"/>
</dbReference>
<evidence type="ECO:0000313" key="4">
    <source>
        <dbReference type="Proteomes" id="UP001189429"/>
    </source>
</evidence>
<dbReference type="PRINTS" id="PR00625">
    <property type="entry name" value="JDOMAIN"/>
</dbReference>
<proteinExistence type="predicted"/>
<dbReference type="Pfam" id="PF00226">
    <property type="entry name" value="DnaJ"/>
    <property type="match status" value="1"/>
</dbReference>
<dbReference type="Proteomes" id="UP001189429">
    <property type="component" value="Unassembled WGS sequence"/>
</dbReference>
<protein>
    <recommendedName>
        <fullName evidence="2">J domain-containing protein</fullName>
    </recommendedName>
</protein>
<dbReference type="CDD" id="cd06257">
    <property type="entry name" value="DnaJ"/>
    <property type="match status" value="1"/>
</dbReference>
<gene>
    <name evidence="3" type="ORF">PCOR1329_LOCUS64041</name>
</gene>
<feature type="region of interest" description="Disordered" evidence="1">
    <location>
        <begin position="477"/>
        <end position="547"/>
    </location>
</feature>
<reference evidence="3" key="1">
    <citation type="submission" date="2023-10" db="EMBL/GenBank/DDBJ databases">
        <authorList>
            <person name="Chen Y."/>
            <person name="Shah S."/>
            <person name="Dougan E. K."/>
            <person name="Thang M."/>
            <person name="Chan C."/>
        </authorList>
    </citation>
    <scope>NUCLEOTIDE SEQUENCE [LARGE SCALE GENOMIC DNA]</scope>
</reference>
<feature type="compositionally biased region" description="Low complexity" evidence="1">
    <location>
        <begin position="523"/>
        <end position="541"/>
    </location>
</feature>
<organism evidence="3 4">
    <name type="scientific">Prorocentrum cordatum</name>
    <dbReference type="NCBI Taxonomy" id="2364126"/>
    <lineage>
        <taxon>Eukaryota</taxon>
        <taxon>Sar</taxon>
        <taxon>Alveolata</taxon>
        <taxon>Dinophyceae</taxon>
        <taxon>Prorocentrales</taxon>
        <taxon>Prorocentraceae</taxon>
        <taxon>Prorocentrum</taxon>
    </lineage>
</organism>
<sequence>MAALRHPTAWPRALRPALRAALAGGRGAATYAASVNKGAVWDPHAILGVRLSATRQELKAAYRRAALRTHPDVAPPGAGARGAAEQFRRVAEAYRYLTSPLGARAALRPAAAGGGAAGVQEAPSWRPRHSTVGPEEAERLFRRAFGGRGVEEVMREESEREGLSGARHGAFAALMQQGLYARLLQRAVALARACEAETTTVREPWRDRSGARFVRVRAVKRLPSFESCTALPALELLWRSPHNLSACRSFSVHGSVVPQLVHVLGKVARQPRRQRDHRGMIVTTRSPTSASPASKATASLSTESFWERRAADACATRSGPARPAAHGRGGAMRPRAAPGHGERAPAARLAPRAGAARAPLGAGQAPALARRGASVGIRRPASWAERPPDMPPSLRPTLLRGLPAAADAADELLSQASARGACAAVPAAGLLDQAQQLLAPVHPQGPQDHVDWELLAAPQRGGEQPRGPQEQLHSELLAPPAQGPAGGAPPQSRAGAGGEPEGAPGLANPALEGEAALRGRCCAVPGEEPPAAAAPSDEPPALRGRGLAPVTALAAQAAQAAGAAARRAGCLDEAGK</sequence>
<dbReference type="InterPro" id="IPR001623">
    <property type="entry name" value="DnaJ_domain"/>
</dbReference>
<comment type="caution">
    <text evidence="3">The sequence shown here is derived from an EMBL/GenBank/DDBJ whole genome shotgun (WGS) entry which is preliminary data.</text>
</comment>
<feature type="compositionally biased region" description="Low complexity" evidence="1">
    <location>
        <begin position="501"/>
        <end position="511"/>
    </location>
</feature>
<accession>A0ABN9W8X8</accession>
<feature type="non-terminal residue" evidence="3">
    <location>
        <position position="576"/>
    </location>
</feature>
<keyword evidence="4" id="KW-1185">Reference proteome</keyword>
<feature type="compositionally biased region" description="Low complexity" evidence="1">
    <location>
        <begin position="346"/>
        <end position="373"/>
    </location>
</feature>
<dbReference type="InterPro" id="IPR050817">
    <property type="entry name" value="DjlA_DnaK_co-chaperone"/>
</dbReference>
<feature type="domain" description="J" evidence="2">
    <location>
        <begin position="42"/>
        <end position="111"/>
    </location>
</feature>
<dbReference type="InterPro" id="IPR036869">
    <property type="entry name" value="J_dom_sf"/>
</dbReference>
<dbReference type="Gene3D" id="1.10.287.110">
    <property type="entry name" value="DnaJ domain"/>
    <property type="match status" value="1"/>
</dbReference>
<dbReference type="PANTHER" id="PTHR24074">
    <property type="entry name" value="CO-CHAPERONE PROTEIN DJLA"/>
    <property type="match status" value="1"/>
</dbReference>
<feature type="region of interest" description="Disordered" evidence="1">
    <location>
        <begin position="379"/>
        <end position="398"/>
    </location>
</feature>